<accession>A0A0M7A823</accession>
<dbReference type="EMBL" id="CXWC01000002">
    <property type="protein sequence ID" value="CTQ65686.1"/>
    <property type="molecule type" value="Genomic_DNA"/>
</dbReference>
<protein>
    <submittedName>
        <fullName evidence="1">Uncharacterized protein</fullName>
    </submittedName>
</protein>
<dbReference type="GeneID" id="97668258"/>
<reference evidence="2" key="1">
    <citation type="submission" date="2015-07" db="EMBL/GenBank/DDBJ databases">
        <authorList>
            <person name="Rodrigo-Torres Lidia"/>
            <person name="Arahal R.David."/>
        </authorList>
    </citation>
    <scope>NUCLEOTIDE SEQUENCE [LARGE SCALE GENOMIC DNA]</scope>
    <source>
        <strain evidence="2">CECT 5096</strain>
    </source>
</reference>
<dbReference type="RefSeq" id="WP_055114482.1">
    <property type="nucleotide sequence ID" value="NZ_CXWA01000002.1"/>
</dbReference>
<organism evidence="1 2">
    <name type="scientific">Roseibium album</name>
    <dbReference type="NCBI Taxonomy" id="311410"/>
    <lineage>
        <taxon>Bacteria</taxon>
        <taxon>Pseudomonadati</taxon>
        <taxon>Pseudomonadota</taxon>
        <taxon>Alphaproteobacteria</taxon>
        <taxon>Hyphomicrobiales</taxon>
        <taxon>Stappiaceae</taxon>
        <taxon>Roseibium</taxon>
    </lineage>
</organism>
<keyword evidence="2" id="KW-1185">Reference proteome</keyword>
<sequence>MITSARLLSLFLWIAVPVAGYGLYAGKGLPHIIFAYTFDDNGARYDLSVERYYRTCTFIGPNGTFTVNANSGKCGWIKFFKKSGNG</sequence>
<dbReference type="AlphaFoldDB" id="A0A0M7A823"/>
<evidence type="ECO:0000313" key="2">
    <source>
        <dbReference type="Proteomes" id="UP000049983"/>
    </source>
</evidence>
<name>A0A0M7A823_9HYPH</name>
<dbReference type="OrthoDB" id="7873712at2"/>
<evidence type="ECO:0000313" key="1">
    <source>
        <dbReference type="EMBL" id="CTQ65686.1"/>
    </source>
</evidence>
<dbReference type="Proteomes" id="UP000049983">
    <property type="component" value="Unassembled WGS sequence"/>
</dbReference>
<proteinExistence type="predicted"/>
<gene>
    <name evidence="1" type="ORF">LA5096_00816</name>
</gene>
<dbReference type="STRING" id="311410.LA5095_01960"/>